<dbReference type="InterPro" id="IPR019193">
    <property type="entry name" value="UBQ-conj_enz_E2-bd_prot"/>
</dbReference>
<keyword evidence="7" id="KW-1185">Reference proteome</keyword>
<comment type="caution">
    <text evidence="6">The sequence shown here is derived from an EMBL/GenBank/DDBJ whole genome shotgun (WGS) entry which is preliminary data.</text>
</comment>
<organism evidence="6 7">
    <name type="scientific">Cyberlindnera fabianii</name>
    <name type="common">Yeast</name>
    <name type="synonym">Hansenula fabianii</name>
    <dbReference type="NCBI Taxonomy" id="36022"/>
    <lineage>
        <taxon>Eukaryota</taxon>
        <taxon>Fungi</taxon>
        <taxon>Dikarya</taxon>
        <taxon>Ascomycota</taxon>
        <taxon>Saccharomycotina</taxon>
        <taxon>Saccharomycetes</taxon>
        <taxon>Phaffomycetales</taxon>
        <taxon>Phaffomycetaceae</taxon>
        <taxon>Cyberlindnera</taxon>
    </lineage>
</organism>
<dbReference type="InterPro" id="IPR002685">
    <property type="entry name" value="Glyco_trans_15"/>
</dbReference>
<reference evidence="7" key="1">
    <citation type="journal article" date="2017" name="Genome Announc.">
        <title>Genome sequences of Cyberlindnera fabianii 65, Pichia kudriavzevii 129, and Saccharomyces cerevisiae 131 isolated from fermented masau fruits in Zimbabwe.</title>
        <authorList>
            <person name="van Rijswijck I.M.H."/>
            <person name="Derks M.F.L."/>
            <person name="Abee T."/>
            <person name="de Ridder D."/>
            <person name="Smid E.J."/>
        </authorList>
    </citation>
    <scope>NUCLEOTIDE SEQUENCE [LARGE SCALE GENOMIC DNA]</scope>
    <source>
        <strain evidence="7">65</strain>
    </source>
</reference>
<keyword evidence="4 6" id="KW-0808">Transferase</keyword>
<name>A0A1V2L5T4_CYBFA</name>
<evidence type="ECO:0000256" key="4">
    <source>
        <dbReference type="ARBA" id="ARBA00022679"/>
    </source>
</evidence>
<evidence type="ECO:0000256" key="2">
    <source>
        <dbReference type="ARBA" id="ARBA00007677"/>
    </source>
</evidence>
<dbReference type="GO" id="GO:0005794">
    <property type="term" value="C:Golgi apparatus"/>
    <property type="evidence" value="ECO:0007669"/>
    <property type="project" value="TreeGrafter"/>
</dbReference>
<dbReference type="GO" id="GO:0016020">
    <property type="term" value="C:membrane"/>
    <property type="evidence" value="ECO:0007669"/>
    <property type="project" value="UniProtKB-SubCell"/>
</dbReference>
<accession>A0A1V2L5T4</accession>
<dbReference type="GO" id="GO:0006487">
    <property type="term" value="P:protein N-linked glycosylation"/>
    <property type="evidence" value="ECO:0007669"/>
    <property type="project" value="TreeGrafter"/>
</dbReference>
<dbReference type="PANTHER" id="PTHR31121">
    <property type="entry name" value="ALPHA-1,2 MANNOSYLTRANSFERASE KTR1"/>
    <property type="match status" value="1"/>
</dbReference>
<evidence type="ECO:0000256" key="5">
    <source>
        <dbReference type="ARBA" id="ARBA00022968"/>
    </source>
</evidence>
<evidence type="ECO:0000313" key="6">
    <source>
        <dbReference type="EMBL" id="ONH66626.1"/>
    </source>
</evidence>
<comment type="similarity">
    <text evidence="2">Belongs to the glycosyltransferase 15 family.</text>
</comment>
<gene>
    <name evidence="6" type="ORF">BON22_3587</name>
</gene>
<dbReference type="InterPro" id="IPR029044">
    <property type="entry name" value="Nucleotide-diphossugar_trans"/>
</dbReference>
<dbReference type="GO" id="GO:0000026">
    <property type="term" value="F:alpha-1,2-mannosyltransferase activity"/>
    <property type="evidence" value="ECO:0007669"/>
    <property type="project" value="TreeGrafter"/>
</dbReference>
<dbReference type="VEuPathDB" id="FungiDB:BON22_3587"/>
<sequence>MSLRLPLEGKPSHDRSVNQLMKLSSSYKWNALELRKMHDYKLTCTQCQDPLVNSKDISATTEMPSELWAEMMDFWHCHKPHDTEHHSHHIDTERFSTLKPLNNAIITGSYYFAFRASDTAFKVRMEQDKMYCEGCGTLVGEYDGASGLDKLFKWCVELDGDNYPAHNYVYNSLLDSVNGAATRMVEYVSPKDEKLLLWVFNVGYDYITAEGLHTDAIKLYYTRDPSAIKDAREERGELESIEVPQHAYDSALKYIELQHNHLPSALRSLNESWKLGMLNGRRCIPAADMVHPILRCIGFTVLTVGLIIALFCRESNISSYKDGLQNIIHGQQAPVRATFVSVIEENDLWPIVDSIKQVQDRFNNKFNYDWVFLSRTELSEEFKSQTSSAITGNTKFGLIPERYSDYPEWINSDDAKDAFRAMNENSLIPGDSASIRFDNRYKTGFLHKHDLLLDYEYYWRVDPSIKIHCDIDYDVFQFMKNNDKKFGFAISLHEYQVFVKTLWDTTNAFMKENPQYTHENNMMKFISDDNGDTYNLCYFWSNFEIASLDFWRDEAYSKYFDHLDKAGGFFFERWSEGPIHSLAVSLLLDKSQVHIFQDVGYYHVPFTTCPIDSQFRTEHKCSCDPKSDFTFRGFSCGKKYFEANDLEKPVDWEAYTDRPFEGTAH</sequence>
<dbReference type="Pfam" id="PF01793">
    <property type="entry name" value="Glyco_transf_15"/>
    <property type="match status" value="1"/>
</dbReference>
<comment type="subcellular location">
    <subcellularLocation>
        <location evidence="1">Membrane</location>
        <topology evidence="1">Single-pass type II membrane protein</topology>
    </subcellularLocation>
</comment>
<evidence type="ECO:0000313" key="7">
    <source>
        <dbReference type="Proteomes" id="UP000189513"/>
    </source>
</evidence>
<dbReference type="SUPFAM" id="SSF53448">
    <property type="entry name" value="Nucleotide-diphospho-sugar transferases"/>
    <property type="match status" value="1"/>
</dbReference>
<dbReference type="PANTHER" id="PTHR31121:SF6">
    <property type="entry name" value="ALPHA-1,2 MANNOSYLTRANSFERASE KTR1"/>
    <property type="match status" value="1"/>
</dbReference>
<keyword evidence="5" id="KW-0735">Signal-anchor</keyword>
<evidence type="ECO:0000256" key="1">
    <source>
        <dbReference type="ARBA" id="ARBA00004606"/>
    </source>
</evidence>
<dbReference type="AlphaFoldDB" id="A0A1V2L5T4"/>
<evidence type="ECO:0000256" key="3">
    <source>
        <dbReference type="ARBA" id="ARBA00022676"/>
    </source>
</evidence>
<dbReference type="Pfam" id="PF09814">
    <property type="entry name" value="HECT_2"/>
    <property type="match status" value="1"/>
</dbReference>
<proteinExistence type="inferred from homology"/>
<keyword evidence="5" id="KW-0812">Transmembrane</keyword>
<dbReference type="GO" id="GO:0006493">
    <property type="term" value="P:protein O-linked glycosylation"/>
    <property type="evidence" value="ECO:0007669"/>
    <property type="project" value="TreeGrafter"/>
</dbReference>
<dbReference type="FunFam" id="3.90.550.10:FF:000051">
    <property type="entry name" value="Alpha-1,2-mannosyltransferase (Ktr4)"/>
    <property type="match status" value="1"/>
</dbReference>
<dbReference type="Proteomes" id="UP000189513">
    <property type="component" value="Unassembled WGS sequence"/>
</dbReference>
<dbReference type="GO" id="GO:0000032">
    <property type="term" value="P:cell wall mannoprotein biosynthetic process"/>
    <property type="evidence" value="ECO:0007669"/>
    <property type="project" value="TreeGrafter"/>
</dbReference>
<dbReference type="Gene3D" id="3.90.550.10">
    <property type="entry name" value="Spore Coat Polysaccharide Biosynthesis Protein SpsA, Chain A"/>
    <property type="match status" value="1"/>
</dbReference>
<keyword evidence="3 6" id="KW-0328">Glycosyltransferase</keyword>
<protein>
    <submittedName>
        <fullName evidence="6">Glycolipid 2-alpha-mannosyltransferase 2</fullName>
    </submittedName>
</protein>
<dbReference type="EMBL" id="MPUK01000006">
    <property type="protein sequence ID" value="ONH66626.1"/>
    <property type="molecule type" value="Genomic_DNA"/>
</dbReference>